<dbReference type="Proteomes" id="UP000542125">
    <property type="component" value="Unassembled WGS sequence"/>
</dbReference>
<dbReference type="AlphaFoldDB" id="A0A7Y9IX55"/>
<feature type="domain" description="Nudix hydrolase" evidence="5">
    <location>
        <begin position="52"/>
        <end position="175"/>
    </location>
</feature>
<evidence type="ECO:0000256" key="3">
    <source>
        <dbReference type="ARBA" id="ARBA00022842"/>
    </source>
</evidence>
<comment type="cofactor">
    <cofactor evidence="1">
        <name>Mg(2+)</name>
        <dbReference type="ChEBI" id="CHEBI:18420"/>
    </cofactor>
</comment>
<name>A0A7Y9IX55_9BURK</name>
<dbReference type="EMBL" id="JACBYR010000001">
    <property type="protein sequence ID" value="NYE84712.1"/>
    <property type="molecule type" value="Genomic_DNA"/>
</dbReference>
<keyword evidence="2 4" id="KW-0378">Hydrolase</keyword>
<sequence>MTAPLRTVTYFPAPRAQRFCSQCGSVLARRIPDDDNRVRDLCDNCGAIHYQNPRMVLGTVPIWGDQILLCRRAIEPRHGYWTLPAGFMELGETTEEGAARETREEAGATFTMGALFSMIDIPHVDQVHIFYLANLTHDRFDPGPESLEAKLFTEAEIPWDDLAFRSISTTLRLFFADRAAGHFDVHSQALSHGMIPTPEEPA</sequence>
<dbReference type="Gene3D" id="2.20.70.10">
    <property type="match status" value="1"/>
</dbReference>
<dbReference type="SUPFAM" id="SSF55811">
    <property type="entry name" value="Nudix"/>
    <property type="match status" value="1"/>
</dbReference>
<organism evidence="6 7">
    <name type="scientific">Pigmentiphaga litoralis</name>
    <dbReference type="NCBI Taxonomy" id="516702"/>
    <lineage>
        <taxon>Bacteria</taxon>
        <taxon>Pseudomonadati</taxon>
        <taxon>Pseudomonadota</taxon>
        <taxon>Betaproteobacteria</taxon>
        <taxon>Burkholderiales</taxon>
        <taxon>Alcaligenaceae</taxon>
        <taxon>Pigmentiphaga</taxon>
    </lineage>
</organism>
<evidence type="ECO:0000313" key="6">
    <source>
        <dbReference type="EMBL" id="NYE84712.1"/>
    </source>
</evidence>
<dbReference type="InterPro" id="IPR015797">
    <property type="entry name" value="NUDIX_hydrolase-like_dom_sf"/>
</dbReference>
<dbReference type="PROSITE" id="PS00893">
    <property type="entry name" value="NUDIX_BOX"/>
    <property type="match status" value="1"/>
</dbReference>
<dbReference type="InterPro" id="IPR000086">
    <property type="entry name" value="NUDIX_hydrolase_dom"/>
</dbReference>
<evidence type="ECO:0000256" key="1">
    <source>
        <dbReference type="ARBA" id="ARBA00001946"/>
    </source>
</evidence>
<dbReference type="GO" id="GO:0016787">
    <property type="term" value="F:hydrolase activity"/>
    <property type="evidence" value="ECO:0007669"/>
    <property type="project" value="UniProtKB-KW"/>
</dbReference>
<gene>
    <name evidence="6" type="ORF">FHW18_003983</name>
</gene>
<evidence type="ECO:0000256" key="4">
    <source>
        <dbReference type="RuleBase" id="RU003476"/>
    </source>
</evidence>
<comment type="similarity">
    <text evidence="4">Belongs to the Nudix hydrolase family.</text>
</comment>
<accession>A0A7Y9IX55</accession>
<dbReference type="CDD" id="cd04511">
    <property type="entry name" value="NUDIX_Hydrolase"/>
    <property type="match status" value="1"/>
</dbReference>
<evidence type="ECO:0000313" key="7">
    <source>
        <dbReference type="Proteomes" id="UP000542125"/>
    </source>
</evidence>
<dbReference type="Pfam" id="PF00293">
    <property type="entry name" value="NUDIX"/>
    <property type="match status" value="1"/>
</dbReference>
<protein>
    <submittedName>
        <fullName evidence="6">ADP-ribose pyrophosphatase YjhB (NUDIX family)</fullName>
    </submittedName>
</protein>
<dbReference type="PROSITE" id="PS51462">
    <property type="entry name" value="NUDIX"/>
    <property type="match status" value="1"/>
</dbReference>
<dbReference type="Pfam" id="PF14803">
    <property type="entry name" value="Zn_ribbon_Nudix"/>
    <property type="match status" value="1"/>
</dbReference>
<reference evidence="6 7" key="1">
    <citation type="submission" date="2020-07" db="EMBL/GenBank/DDBJ databases">
        <title>Genomic Encyclopedia of Type Strains, Phase IV (KMG-V): Genome sequencing to study the core and pangenomes of soil and plant-associated prokaryotes.</title>
        <authorList>
            <person name="Whitman W."/>
        </authorList>
    </citation>
    <scope>NUCLEOTIDE SEQUENCE [LARGE SCALE GENOMIC DNA]</scope>
    <source>
        <strain evidence="6 7">SAS40</strain>
    </source>
</reference>
<dbReference type="InterPro" id="IPR029401">
    <property type="entry name" value="Nudix_N"/>
</dbReference>
<proteinExistence type="inferred from homology"/>
<dbReference type="InterPro" id="IPR020476">
    <property type="entry name" value="Nudix_hydrolase"/>
</dbReference>
<keyword evidence="3" id="KW-0460">Magnesium</keyword>
<dbReference type="Gene3D" id="3.90.79.10">
    <property type="entry name" value="Nucleoside Triphosphate Pyrophosphohydrolase"/>
    <property type="match status" value="1"/>
</dbReference>
<keyword evidence="7" id="KW-1185">Reference proteome</keyword>
<dbReference type="RefSeq" id="WP_179588372.1">
    <property type="nucleotide sequence ID" value="NZ_JACBYR010000001.1"/>
</dbReference>
<evidence type="ECO:0000256" key="2">
    <source>
        <dbReference type="ARBA" id="ARBA00022801"/>
    </source>
</evidence>
<dbReference type="InterPro" id="IPR020084">
    <property type="entry name" value="NUDIX_hydrolase_CS"/>
</dbReference>
<dbReference type="PANTHER" id="PTHR43222:SF2">
    <property type="entry name" value="NUDIX HYDROLASE 23, CHLOROPLASTIC"/>
    <property type="match status" value="1"/>
</dbReference>
<dbReference type="PANTHER" id="PTHR43222">
    <property type="entry name" value="NUDIX HYDROLASE 23"/>
    <property type="match status" value="1"/>
</dbReference>
<evidence type="ECO:0000259" key="5">
    <source>
        <dbReference type="PROSITE" id="PS51462"/>
    </source>
</evidence>
<comment type="caution">
    <text evidence="6">The sequence shown here is derived from an EMBL/GenBank/DDBJ whole genome shotgun (WGS) entry which is preliminary data.</text>
</comment>
<dbReference type="PRINTS" id="PR00502">
    <property type="entry name" value="NUDIXFAMILY"/>
</dbReference>